<sequence>MSGEVEKAKHQAKRAKDGAEQASESKTLEVVARFGWAANGLMHLLIGYIALRLSLGASGEADQAGAISQLASTPGGVFLLWAGLIACAALALWQLADAAFGYRGLETKKKWGKRIKAAGLAIVFAAIGFTFGIYALGGKSDSSQSSQDASAQLMAFPGGTLVLFLIGAGIAIAGVFYIYKGITQKFLKDLESLPPGGARIGISWAGSFGYVGKGAALLVLGILFSVAAFQQDPEEAKGLDGALKALKEQPFGDAALIVVALGLICYGLYLGARARYGKM</sequence>
<feature type="transmembrane region" description="Helical" evidence="2">
    <location>
        <begin position="254"/>
        <end position="272"/>
    </location>
</feature>
<evidence type="ECO:0000259" key="3">
    <source>
        <dbReference type="Pfam" id="PF06724"/>
    </source>
</evidence>
<dbReference type="Proteomes" id="UP000181917">
    <property type="component" value="Unassembled WGS sequence"/>
</dbReference>
<keyword evidence="2" id="KW-1133">Transmembrane helix</keyword>
<dbReference type="KEGG" id="acry:AC20117_08430"/>
<feature type="domain" description="DUF1206" evidence="3">
    <location>
        <begin position="208"/>
        <end position="277"/>
    </location>
</feature>
<keyword evidence="2" id="KW-0812">Transmembrane</keyword>
<dbReference type="InterPro" id="IPR009597">
    <property type="entry name" value="DUF1206"/>
</dbReference>
<dbReference type="RefSeq" id="WP_074700112.1">
    <property type="nucleotide sequence ID" value="NZ_CP018863.1"/>
</dbReference>
<proteinExistence type="predicted"/>
<evidence type="ECO:0000313" key="5">
    <source>
        <dbReference type="Proteomes" id="UP000181917"/>
    </source>
</evidence>
<feature type="domain" description="DUF1206" evidence="3">
    <location>
        <begin position="116"/>
        <end position="183"/>
    </location>
</feature>
<keyword evidence="5" id="KW-1185">Reference proteome</keyword>
<evidence type="ECO:0000256" key="2">
    <source>
        <dbReference type="SAM" id="Phobius"/>
    </source>
</evidence>
<evidence type="ECO:0000313" key="4">
    <source>
        <dbReference type="EMBL" id="SDQ60255.1"/>
    </source>
</evidence>
<reference evidence="4 5" key="1">
    <citation type="submission" date="2016-10" db="EMBL/GenBank/DDBJ databases">
        <authorList>
            <person name="de Groot N.N."/>
        </authorList>
    </citation>
    <scope>NUCLEOTIDE SEQUENCE [LARGE SCALE GENOMIC DNA]</scope>
    <source>
        <strain evidence="4 5">DSM 20117</strain>
    </source>
</reference>
<evidence type="ECO:0000256" key="1">
    <source>
        <dbReference type="SAM" id="MobiDB-lite"/>
    </source>
</evidence>
<dbReference type="EMBL" id="FNKH01000002">
    <property type="protein sequence ID" value="SDQ60255.1"/>
    <property type="molecule type" value="Genomic_DNA"/>
</dbReference>
<name>A0A1H1C7T0_9MICC</name>
<organism evidence="4 5">
    <name type="scientific">Crystallibacter crystallopoietes</name>
    <dbReference type="NCBI Taxonomy" id="37928"/>
    <lineage>
        <taxon>Bacteria</taxon>
        <taxon>Bacillati</taxon>
        <taxon>Actinomycetota</taxon>
        <taxon>Actinomycetes</taxon>
        <taxon>Micrococcales</taxon>
        <taxon>Micrococcaceae</taxon>
        <taxon>Crystallibacter</taxon>
    </lineage>
</organism>
<keyword evidence="2" id="KW-0472">Membrane</keyword>
<feature type="transmembrane region" description="Helical" evidence="2">
    <location>
        <begin position="34"/>
        <end position="55"/>
    </location>
</feature>
<feature type="compositionally biased region" description="Basic and acidic residues" evidence="1">
    <location>
        <begin position="1"/>
        <end position="19"/>
    </location>
</feature>
<accession>A0A1H1C7T0</accession>
<dbReference type="OrthoDB" id="4552598at2"/>
<dbReference type="AlphaFoldDB" id="A0A1H1C7T0"/>
<feature type="region of interest" description="Disordered" evidence="1">
    <location>
        <begin position="1"/>
        <end position="20"/>
    </location>
</feature>
<feature type="domain" description="DUF1206" evidence="3">
    <location>
        <begin position="34"/>
        <end position="100"/>
    </location>
</feature>
<feature type="transmembrane region" description="Helical" evidence="2">
    <location>
        <begin position="75"/>
        <end position="96"/>
    </location>
</feature>
<gene>
    <name evidence="4" type="ORF">SAMN04489742_1787</name>
</gene>
<feature type="transmembrane region" description="Helical" evidence="2">
    <location>
        <begin position="117"/>
        <end position="136"/>
    </location>
</feature>
<feature type="transmembrane region" description="Helical" evidence="2">
    <location>
        <begin position="156"/>
        <end position="179"/>
    </location>
</feature>
<dbReference type="STRING" id="37928.SAMN04489742_1787"/>
<dbReference type="Pfam" id="PF06724">
    <property type="entry name" value="DUF1206"/>
    <property type="match status" value="3"/>
</dbReference>
<protein>
    <recommendedName>
        <fullName evidence="3">DUF1206 domain-containing protein</fullName>
    </recommendedName>
</protein>
<feature type="transmembrane region" description="Helical" evidence="2">
    <location>
        <begin position="200"/>
        <end position="229"/>
    </location>
</feature>